<dbReference type="InterPro" id="IPR025273">
    <property type="entry name" value="DUF4064"/>
</dbReference>
<dbReference type="AlphaFoldDB" id="A0A2T7WGL0"/>
<protein>
    <recommendedName>
        <fullName evidence="2">DUF4064 domain-containing protein</fullName>
    </recommendedName>
</protein>
<dbReference type="RefSeq" id="WP_116537602.1">
    <property type="nucleotide sequence ID" value="NZ_QDFT01000018.1"/>
</dbReference>
<dbReference type="Proteomes" id="UP000244649">
    <property type="component" value="Unassembled WGS sequence"/>
</dbReference>
<sequence>MSTAPPPPEPYGQPVPRADGYPAPAAQNAYGAPAPQYSPASRPVVSKKLGIIAFVASLIAVVVGAILAYVAGLQSAGLAQYADGTGQIDPDNIPPAAGEAAAAFAGLSLAAFVIYGLFGLWGFIQGIVAAVKNRGRGWGIAAIVLAVLGGVVVVSALGIGASVGIGSTL</sequence>
<evidence type="ECO:0000256" key="1">
    <source>
        <dbReference type="SAM" id="Phobius"/>
    </source>
</evidence>
<organism evidence="3 4">
    <name type="scientific">Microbacterium testaceum</name>
    <name type="common">Aureobacterium testaceum</name>
    <name type="synonym">Brevibacterium testaceum</name>
    <dbReference type="NCBI Taxonomy" id="2033"/>
    <lineage>
        <taxon>Bacteria</taxon>
        <taxon>Bacillati</taxon>
        <taxon>Actinomycetota</taxon>
        <taxon>Actinomycetes</taxon>
        <taxon>Micrococcales</taxon>
        <taxon>Microbacteriaceae</taxon>
        <taxon>Microbacterium</taxon>
    </lineage>
</organism>
<feature type="transmembrane region" description="Helical" evidence="1">
    <location>
        <begin position="140"/>
        <end position="165"/>
    </location>
</feature>
<keyword evidence="1" id="KW-0472">Membrane</keyword>
<dbReference type="Pfam" id="PF13273">
    <property type="entry name" value="DUF4064"/>
    <property type="match status" value="1"/>
</dbReference>
<feature type="transmembrane region" description="Helical" evidence="1">
    <location>
        <begin position="49"/>
        <end position="71"/>
    </location>
</feature>
<reference evidence="3 4" key="1">
    <citation type="submission" date="2018-04" db="EMBL/GenBank/DDBJ databases">
        <authorList>
            <person name="Go L.Y."/>
            <person name="Mitchell J.A."/>
        </authorList>
    </citation>
    <scope>NUCLEOTIDE SEQUENCE [LARGE SCALE GENOMIC DNA]</scope>
    <source>
        <strain evidence="3 4">TPD7010</strain>
    </source>
</reference>
<dbReference type="EMBL" id="QDFT01000018">
    <property type="protein sequence ID" value="PVE72155.1"/>
    <property type="molecule type" value="Genomic_DNA"/>
</dbReference>
<evidence type="ECO:0000259" key="2">
    <source>
        <dbReference type="Pfam" id="PF13273"/>
    </source>
</evidence>
<proteinExistence type="predicted"/>
<gene>
    <name evidence="3" type="ORF">DC432_09010</name>
</gene>
<keyword evidence="1" id="KW-0812">Transmembrane</keyword>
<evidence type="ECO:0000313" key="4">
    <source>
        <dbReference type="Proteomes" id="UP000244649"/>
    </source>
</evidence>
<name>A0A2T7WGL0_MICTE</name>
<accession>A0A2T7WGL0</accession>
<evidence type="ECO:0000313" key="3">
    <source>
        <dbReference type="EMBL" id="PVE72155.1"/>
    </source>
</evidence>
<feature type="transmembrane region" description="Helical" evidence="1">
    <location>
        <begin position="100"/>
        <end position="128"/>
    </location>
</feature>
<feature type="domain" description="DUF4064" evidence="2">
    <location>
        <begin position="47"/>
        <end position="151"/>
    </location>
</feature>
<comment type="caution">
    <text evidence="3">The sequence shown here is derived from an EMBL/GenBank/DDBJ whole genome shotgun (WGS) entry which is preliminary data.</text>
</comment>
<keyword evidence="1" id="KW-1133">Transmembrane helix</keyword>